<dbReference type="Gene3D" id="3.30.460.10">
    <property type="entry name" value="Beta Polymerase, domain 2"/>
    <property type="match status" value="1"/>
</dbReference>
<dbReference type="SUPFAM" id="SSF47802">
    <property type="entry name" value="DNA polymerase beta, N-terminal domain-like"/>
    <property type="match status" value="1"/>
</dbReference>
<evidence type="ECO:0000256" key="9">
    <source>
        <dbReference type="ARBA" id="ARBA00022763"/>
    </source>
</evidence>
<dbReference type="Pfam" id="PF14716">
    <property type="entry name" value="HHH_8"/>
    <property type="match status" value="1"/>
</dbReference>
<dbReference type="FunFam" id="3.30.210.10:FF:000001">
    <property type="entry name" value="DNA polymerase lambda"/>
    <property type="match status" value="1"/>
</dbReference>
<dbReference type="Gene3D" id="1.10.150.20">
    <property type="entry name" value="5' to 3' exonuclease, C-terminal subdomain"/>
    <property type="match status" value="1"/>
</dbReference>
<dbReference type="PROSITE" id="PS50172">
    <property type="entry name" value="BRCT"/>
    <property type="match status" value="1"/>
</dbReference>
<dbReference type="InterPro" id="IPR028207">
    <property type="entry name" value="DNA_pol_B_palm_palm"/>
</dbReference>
<dbReference type="InterPro" id="IPR022312">
    <property type="entry name" value="DNA_pol_X"/>
</dbReference>
<comment type="function">
    <text evidence="16">DNA polymerase that functions in several pathways of DNA repair. Involved in base excision repair (BER) responsible for repair of lesions that give rise to abasic (AP) sites in DNA. Also contributes to DNA double-strand break repair by non-homologous end joining and homologous recombination. Has both template-dependent and template-independent (terminal transferase) DNA polymerase activities. Has also a 5'-deoxyribose-5-phosphate lyase (dRP lyase) activity.</text>
</comment>
<keyword evidence="9 16" id="KW-0227">DNA damage</keyword>
<dbReference type="Pfam" id="PF14792">
    <property type="entry name" value="DNA_pol_B_palm"/>
    <property type="match status" value="1"/>
</dbReference>
<dbReference type="Gene3D" id="3.40.50.10190">
    <property type="entry name" value="BRCT domain"/>
    <property type="match status" value="1"/>
</dbReference>
<feature type="domain" description="BRCT" evidence="18">
    <location>
        <begin position="116"/>
        <end position="205"/>
    </location>
</feature>
<dbReference type="FunCoup" id="B8LW63">
    <property type="interactions" value="280"/>
</dbReference>
<dbReference type="GO" id="GO:0005634">
    <property type="term" value="C:nucleus"/>
    <property type="evidence" value="ECO:0007669"/>
    <property type="project" value="UniProtKB-SubCell"/>
</dbReference>
<feature type="active site" description="Nucleophile; Schiff-base intermediate with DNA; for 5'-dRP lyase activity" evidence="15">
    <location>
        <position position="420"/>
    </location>
</feature>
<comment type="cofactor">
    <cofactor evidence="1">
        <name>Mn(2+)</name>
        <dbReference type="ChEBI" id="CHEBI:29035"/>
    </cofactor>
</comment>
<comment type="similarity">
    <text evidence="3 16">Belongs to the DNA polymerase type-X family.</text>
</comment>
<evidence type="ECO:0000256" key="17">
    <source>
        <dbReference type="SAM" id="MobiDB-lite"/>
    </source>
</evidence>
<dbReference type="CDD" id="cd00027">
    <property type="entry name" value="BRCT"/>
    <property type="match status" value="1"/>
</dbReference>
<evidence type="ECO:0000313" key="19">
    <source>
        <dbReference type="EMBL" id="EED24091.1"/>
    </source>
</evidence>
<dbReference type="Gene3D" id="3.30.210.10">
    <property type="entry name" value="DNA polymerase, thumb domain"/>
    <property type="match status" value="1"/>
</dbReference>
<dbReference type="GO" id="GO:0046872">
    <property type="term" value="F:metal ion binding"/>
    <property type="evidence" value="ECO:0007669"/>
    <property type="project" value="UniProtKB-UniRule"/>
</dbReference>
<feature type="region of interest" description="Disordered" evidence="17">
    <location>
        <begin position="215"/>
        <end position="263"/>
    </location>
</feature>
<keyword evidence="7" id="KW-0235">DNA replication</keyword>
<evidence type="ECO:0000256" key="3">
    <source>
        <dbReference type="ARBA" id="ARBA00008323"/>
    </source>
</evidence>
<sequence length="686" mass="76041">MSINKDDFFRDLDSLGYASDDSQHESDLTSLMRHTNTAPAPATELSPGPQMSTISEYQRTHSTISSTLATTKSTAGSQRLAKKQIEGATKRAAVSLQSEQPKCKKRRAPSAHVVPESEQIFKNLKFFFVPNNDISPARRLRIQRSQDYGAAWAQTWSTDITHVIVDKGLDYKEVLKVLTPEQLFADIAIVNQDYVSDCLVFKSILLVTQARFRVDGTPKTSGTDKPAHAMASIKPTGSLQEKQPQRHGRRSVTPSRSEDTRIDQMTPVAIQQEADAASSSQSDQRKPDALDKLILKVKAAGDLPLDEADDEAALDVTIECGSEAESSQKATANPDSKVPTWQKNFACMEKHDGNGLNNNPNARTIDILQKMAVYYERTADNWRTTAYRKAIAALRKQKSKICTKAEALAIPGIGQRLADKIEEIVSTDHLRRLDNINATPEDRALQLFLGVYGAGFAQASKWVAKGYRSLEDLENKAELTANQKIGVERYNDFKQRIPRAEVALHGNIIRAAVHALDPDMEAMVAGSYRRGAADCGDIDILITKSNGTIEYLRTLMIDNVVPKLMEKGFLKASLATTSRGDGPKWHGASALPGTDLWRRIDLLFVPGPEIGAALIYFTGNDIFNRSLRLLARKKGMRLNQHGLYKDVLRGPNQVKLTDGTLLEGQDEKRIFEILGVPWRPPEHRIC</sequence>
<comment type="catalytic activity">
    <reaction evidence="14 16">
        <text>DNA(n) + a 2'-deoxyribonucleoside 5'-triphosphate = DNA(n+1) + diphosphate</text>
        <dbReference type="Rhea" id="RHEA:22508"/>
        <dbReference type="Rhea" id="RHEA-COMP:17339"/>
        <dbReference type="Rhea" id="RHEA-COMP:17340"/>
        <dbReference type="ChEBI" id="CHEBI:33019"/>
        <dbReference type="ChEBI" id="CHEBI:61560"/>
        <dbReference type="ChEBI" id="CHEBI:173112"/>
        <dbReference type="EC" id="2.7.7.7"/>
    </reaction>
</comment>
<gene>
    <name evidence="19" type="ORF">TSTA_074700</name>
</gene>
<keyword evidence="8" id="KW-0479">Metal-binding</keyword>
<dbReference type="STRING" id="441959.B8LW63"/>
<dbReference type="AlphaFoldDB" id="B8LW63"/>
<evidence type="ECO:0000256" key="1">
    <source>
        <dbReference type="ARBA" id="ARBA00001936"/>
    </source>
</evidence>
<dbReference type="GO" id="GO:0006303">
    <property type="term" value="P:double-strand break repair via nonhomologous end joining"/>
    <property type="evidence" value="ECO:0007669"/>
    <property type="project" value="TreeGrafter"/>
</dbReference>
<evidence type="ECO:0000256" key="8">
    <source>
        <dbReference type="ARBA" id="ARBA00022723"/>
    </source>
</evidence>
<evidence type="ECO:0000256" key="7">
    <source>
        <dbReference type="ARBA" id="ARBA00022705"/>
    </source>
</evidence>
<dbReference type="SUPFAM" id="SSF52113">
    <property type="entry name" value="BRCT domain"/>
    <property type="match status" value="1"/>
</dbReference>
<dbReference type="InterPro" id="IPR037160">
    <property type="entry name" value="DNA_Pol_thumb_sf"/>
</dbReference>
<keyword evidence="12" id="KW-0456">Lyase</keyword>
<dbReference type="InterPro" id="IPR002008">
    <property type="entry name" value="DNA_pol_X_beta-like"/>
</dbReference>
<evidence type="ECO:0000313" key="20">
    <source>
        <dbReference type="Proteomes" id="UP000001745"/>
    </source>
</evidence>
<dbReference type="OMA" id="KWHGASA"/>
<dbReference type="GO" id="GO:0003677">
    <property type="term" value="F:DNA binding"/>
    <property type="evidence" value="ECO:0007669"/>
    <property type="project" value="UniProtKB-UniRule"/>
</dbReference>
<evidence type="ECO:0000256" key="4">
    <source>
        <dbReference type="ARBA" id="ARBA00022634"/>
    </source>
</evidence>
<evidence type="ECO:0000256" key="11">
    <source>
        <dbReference type="ARBA" id="ARBA00023204"/>
    </source>
</evidence>
<dbReference type="GO" id="GO:0003887">
    <property type="term" value="F:DNA-directed DNA polymerase activity"/>
    <property type="evidence" value="ECO:0007669"/>
    <property type="project" value="UniProtKB-UniRule"/>
</dbReference>
<protein>
    <recommendedName>
        <fullName evidence="16">DNA polymerase</fullName>
        <ecNumber evidence="16">2.7.7.7</ecNumber>
    </recommendedName>
</protein>
<dbReference type="InterPro" id="IPR010996">
    <property type="entry name" value="HHH_MUS81"/>
</dbReference>
<evidence type="ECO:0000256" key="12">
    <source>
        <dbReference type="ARBA" id="ARBA00023239"/>
    </source>
</evidence>
<dbReference type="PANTHER" id="PTHR11276:SF28">
    <property type="entry name" value="DNA POLYMERASE LAMBDA"/>
    <property type="match status" value="1"/>
</dbReference>
<dbReference type="EC" id="2.7.7.7" evidence="16"/>
<dbReference type="InterPro" id="IPR002054">
    <property type="entry name" value="DNA-dir_DNA_pol_X"/>
</dbReference>
<comment type="subcellular location">
    <subcellularLocation>
        <location evidence="2 16">Nucleus</location>
    </subcellularLocation>
</comment>
<evidence type="ECO:0000256" key="10">
    <source>
        <dbReference type="ARBA" id="ARBA00022932"/>
    </source>
</evidence>
<dbReference type="EMBL" id="EQ962652">
    <property type="protein sequence ID" value="EED24091.1"/>
    <property type="molecule type" value="Genomic_DNA"/>
</dbReference>
<keyword evidence="10 16" id="KW-0239">DNA-directed DNA polymerase</keyword>
<dbReference type="FunFam" id="1.10.150.20:FF:000010">
    <property type="entry name" value="DNA polymerase lambda"/>
    <property type="match status" value="1"/>
</dbReference>
<dbReference type="PRINTS" id="PR00869">
    <property type="entry name" value="DNAPOLX"/>
</dbReference>
<dbReference type="Pfam" id="PF10391">
    <property type="entry name" value="DNA_pol_lambd_f"/>
    <property type="match status" value="1"/>
</dbReference>
<evidence type="ECO:0000256" key="5">
    <source>
        <dbReference type="ARBA" id="ARBA00022679"/>
    </source>
</evidence>
<evidence type="ECO:0000256" key="6">
    <source>
        <dbReference type="ARBA" id="ARBA00022695"/>
    </source>
</evidence>
<keyword evidence="13 16" id="KW-0539">Nucleus</keyword>
<dbReference type="SMART" id="SM00483">
    <property type="entry name" value="POLXc"/>
    <property type="match status" value="1"/>
</dbReference>
<dbReference type="InterPro" id="IPR029398">
    <property type="entry name" value="PolB_thumb"/>
</dbReference>
<dbReference type="PhylomeDB" id="B8LW63"/>
<proteinExistence type="inferred from homology"/>
<dbReference type="InterPro" id="IPR018944">
    <property type="entry name" value="DNA_pol_lambd_fingers_domain"/>
</dbReference>
<dbReference type="Proteomes" id="UP000001745">
    <property type="component" value="Unassembled WGS sequence"/>
</dbReference>
<dbReference type="GeneID" id="8102415"/>
<dbReference type="FunFam" id="1.10.150.110:FF:000005">
    <property type="entry name" value="DNA polymerase POL4"/>
    <property type="match status" value="1"/>
</dbReference>
<dbReference type="InterPro" id="IPR001357">
    <property type="entry name" value="BRCT_dom"/>
</dbReference>
<evidence type="ECO:0000256" key="16">
    <source>
        <dbReference type="RuleBase" id="RU366014"/>
    </source>
</evidence>
<dbReference type="GO" id="GO:0016829">
    <property type="term" value="F:lyase activity"/>
    <property type="evidence" value="ECO:0007669"/>
    <property type="project" value="UniProtKB-KW"/>
</dbReference>
<evidence type="ECO:0000256" key="2">
    <source>
        <dbReference type="ARBA" id="ARBA00004123"/>
    </source>
</evidence>
<keyword evidence="4" id="KW-0237">DNA synthesis</keyword>
<accession>B8LW63</accession>
<dbReference type="CDD" id="cd00141">
    <property type="entry name" value="NT_POLXc"/>
    <property type="match status" value="1"/>
</dbReference>
<dbReference type="InParanoid" id="B8LW63"/>
<organism evidence="19 20">
    <name type="scientific">Talaromyces stipitatus (strain ATCC 10500 / CBS 375.48 / QM 6759 / NRRL 1006)</name>
    <name type="common">Penicillium stipitatum</name>
    <dbReference type="NCBI Taxonomy" id="441959"/>
    <lineage>
        <taxon>Eukaryota</taxon>
        <taxon>Fungi</taxon>
        <taxon>Dikarya</taxon>
        <taxon>Ascomycota</taxon>
        <taxon>Pezizomycotina</taxon>
        <taxon>Eurotiomycetes</taxon>
        <taxon>Eurotiomycetidae</taxon>
        <taxon>Eurotiales</taxon>
        <taxon>Trichocomaceae</taxon>
        <taxon>Talaromyces</taxon>
        <taxon>Talaromyces sect. Talaromyces</taxon>
    </lineage>
</organism>
<dbReference type="OrthoDB" id="205514at2759"/>
<reference evidence="20" key="1">
    <citation type="journal article" date="2015" name="Genome Announc.">
        <title>Genome sequence of the AIDS-associated pathogen Penicillium marneffei (ATCC18224) and its near taxonomic relative Talaromyces stipitatus (ATCC10500).</title>
        <authorList>
            <person name="Nierman W.C."/>
            <person name="Fedorova-Abrams N.D."/>
            <person name="Andrianopoulos A."/>
        </authorList>
    </citation>
    <scope>NUCLEOTIDE SEQUENCE [LARGE SCALE GENOMIC DNA]</scope>
    <source>
        <strain evidence="20">ATCC 10500 / CBS 375.48 / QM 6759 / NRRL 1006</strain>
    </source>
</reference>
<dbReference type="RefSeq" id="XP_002341478.1">
    <property type="nucleotide sequence ID" value="XM_002341437.1"/>
</dbReference>
<dbReference type="InterPro" id="IPR036420">
    <property type="entry name" value="BRCT_dom_sf"/>
</dbReference>
<evidence type="ECO:0000256" key="15">
    <source>
        <dbReference type="PIRSR" id="PIRSR622312-50"/>
    </source>
</evidence>
<dbReference type="SUPFAM" id="SSF81301">
    <property type="entry name" value="Nucleotidyltransferase"/>
    <property type="match status" value="1"/>
</dbReference>
<dbReference type="HOGENOM" id="CLU_008698_3_0_1"/>
<evidence type="ECO:0000256" key="13">
    <source>
        <dbReference type="ARBA" id="ARBA00023242"/>
    </source>
</evidence>
<dbReference type="eggNOG" id="KOG2534">
    <property type="taxonomic scope" value="Eukaryota"/>
</dbReference>
<evidence type="ECO:0000256" key="14">
    <source>
        <dbReference type="ARBA" id="ARBA00049244"/>
    </source>
</evidence>
<keyword evidence="6 16" id="KW-0548">Nucleotidyltransferase</keyword>
<dbReference type="PANTHER" id="PTHR11276">
    <property type="entry name" value="DNA POLYMERASE TYPE-X FAMILY MEMBER"/>
    <property type="match status" value="1"/>
</dbReference>
<evidence type="ECO:0000259" key="18">
    <source>
        <dbReference type="PROSITE" id="PS50172"/>
    </source>
</evidence>
<keyword evidence="11 16" id="KW-0234">DNA repair</keyword>
<keyword evidence="20" id="KW-1185">Reference proteome</keyword>
<keyword evidence="5 16" id="KW-0808">Transferase</keyword>
<dbReference type="PRINTS" id="PR00870">
    <property type="entry name" value="DNAPOLXBETA"/>
</dbReference>
<dbReference type="Gene3D" id="1.10.150.110">
    <property type="entry name" value="DNA polymerase beta, N-terminal domain-like"/>
    <property type="match status" value="1"/>
</dbReference>
<dbReference type="InterPro" id="IPR043519">
    <property type="entry name" value="NT_sf"/>
</dbReference>
<dbReference type="InterPro" id="IPR027421">
    <property type="entry name" value="DNA_pol_lamdba_lyase_dom_sf"/>
</dbReference>
<dbReference type="VEuPathDB" id="FungiDB:TSTA_074700"/>
<dbReference type="Pfam" id="PF14791">
    <property type="entry name" value="DNA_pol_B_thumb"/>
    <property type="match status" value="1"/>
</dbReference>
<dbReference type="SUPFAM" id="SSF81585">
    <property type="entry name" value="PsbU/PolX domain-like"/>
    <property type="match status" value="1"/>
</dbReference>
<name>B8LW63_TALSN</name>